<keyword evidence="8" id="KW-1185">Reference proteome</keyword>
<dbReference type="Proteomes" id="UP000293874">
    <property type="component" value="Unassembled WGS sequence"/>
</dbReference>
<dbReference type="EMBL" id="SGXA01000002">
    <property type="protein sequence ID" value="RZS70665.1"/>
    <property type="molecule type" value="Genomic_DNA"/>
</dbReference>
<evidence type="ECO:0000256" key="2">
    <source>
        <dbReference type="ARBA" id="ARBA00009530"/>
    </source>
</evidence>
<keyword evidence="3 6" id="KW-0812">Transmembrane</keyword>
<proteinExistence type="inferred from homology"/>
<comment type="similarity">
    <text evidence="2">Belongs to the UPF0057 (PMP3) family.</text>
</comment>
<dbReference type="RefSeq" id="WP_127130571.1">
    <property type="nucleotide sequence ID" value="NZ_CP042431.1"/>
</dbReference>
<dbReference type="GO" id="GO:0016020">
    <property type="term" value="C:membrane"/>
    <property type="evidence" value="ECO:0007669"/>
    <property type="project" value="UniProtKB-SubCell"/>
</dbReference>
<evidence type="ECO:0000256" key="6">
    <source>
        <dbReference type="SAM" id="Phobius"/>
    </source>
</evidence>
<organism evidence="7 8">
    <name type="scientific">Pseudobacter ginsenosidimutans</name>
    <dbReference type="NCBI Taxonomy" id="661488"/>
    <lineage>
        <taxon>Bacteria</taxon>
        <taxon>Pseudomonadati</taxon>
        <taxon>Bacteroidota</taxon>
        <taxon>Chitinophagia</taxon>
        <taxon>Chitinophagales</taxon>
        <taxon>Chitinophagaceae</taxon>
        <taxon>Pseudobacter</taxon>
    </lineage>
</organism>
<dbReference type="OrthoDB" id="9810121at2"/>
<reference evidence="7 8" key="1">
    <citation type="submission" date="2019-02" db="EMBL/GenBank/DDBJ databases">
        <title>Genomic Encyclopedia of Type Strains, Phase IV (KMG-IV): sequencing the most valuable type-strain genomes for metagenomic binning, comparative biology and taxonomic classification.</title>
        <authorList>
            <person name="Goeker M."/>
        </authorList>
    </citation>
    <scope>NUCLEOTIDE SEQUENCE [LARGE SCALE GENOMIC DNA]</scope>
    <source>
        <strain evidence="7 8">DSM 18116</strain>
    </source>
</reference>
<dbReference type="Pfam" id="PF01679">
    <property type="entry name" value="Pmp3"/>
    <property type="match status" value="1"/>
</dbReference>
<gene>
    <name evidence="7" type="ORF">EV199_2558</name>
</gene>
<feature type="transmembrane region" description="Helical" evidence="6">
    <location>
        <begin position="27"/>
        <end position="46"/>
    </location>
</feature>
<evidence type="ECO:0000256" key="3">
    <source>
        <dbReference type="ARBA" id="ARBA00022692"/>
    </source>
</evidence>
<evidence type="ECO:0000256" key="4">
    <source>
        <dbReference type="ARBA" id="ARBA00022989"/>
    </source>
</evidence>
<keyword evidence="4 6" id="KW-1133">Transmembrane helix</keyword>
<sequence length="68" mass="7908">MTLLAILLPWLSFILRGRILTGILCLILQITLIGWIPAAIWAVISLQNAREDKRTRRIERAIRESNRR</sequence>
<dbReference type="InterPro" id="IPR000612">
    <property type="entry name" value="PMP3"/>
</dbReference>
<protein>
    <submittedName>
        <fullName evidence="7">Proteolipid membrane potential modulator</fullName>
    </submittedName>
</protein>
<comment type="subcellular location">
    <subcellularLocation>
        <location evidence="1">Membrane</location>
    </subcellularLocation>
</comment>
<accession>A0A4Q7MPS0</accession>
<evidence type="ECO:0000256" key="1">
    <source>
        <dbReference type="ARBA" id="ARBA00004370"/>
    </source>
</evidence>
<evidence type="ECO:0000313" key="7">
    <source>
        <dbReference type="EMBL" id="RZS70665.1"/>
    </source>
</evidence>
<name>A0A4Q7MPS0_9BACT</name>
<comment type="caution">
    <text evidence="7">The sequence shown here is derived from an EMBL/GenBank/DDBJ whole genome shotgun (WGS) entry which is preliminary data.</text>
</comment>
<dbReference type="AlphaFoldDB" id="A0A4Q7MPS0"/>
<evidence type="ECO:0000256" key="5">
    <source>
        <dbReference type="ARBA" id="ARBA00023136"/>
    </source>
</evidence>
<keyword evidence="5 6" id="KW-0472">Membrane</keyword>
<evidence type="ECO:0000313" key="8">
    <source>
        <dbReference type="Proteomes" id="UP000293874"/>
    </source>
</evidence>